<evidence type="ECO:0000259" key="8">
    <source>
        <dbReference type="PROSITE" id="PS51194"/>
    </source>
</evidence>
<evidence type="ECO:0000313" key="11">
    <source>
        <dbReference type="Proteomes" id="UP000886885"/>
    </source>
</evidence>
<dbReference type="GO" id="GO:0005524">
    <property type="term" value="F:ATP binding"/>
    <property type="evidence" value="ECO:0007669"/>
    <property type="project" value="InterPro"/>
</dbReference>
<dbReference type="FunFam" id="1.20.5.170:FF:000100">
    <property type="entry name" value="ATP-dependent helicase BRM"/>
    <property type="match status" value="1"/>
</dbReference>
<feature type="compositionally biased region" description="Polar residues" evidence="6">
    <location>
        <begin position="621"/>
        <end position="631"/>
    </location>
</feature>
<dbReference type="PANTHER" id="PTHR10799">
    <property type="entry name" value="SNF2/RAD54 HELICASE FAMILY"/>
    <property type="match status" value="1"/>
</dbReference>
<dbReference type="Pfam" id="PF00176">
    <property type="entry name" value="SNF2-rel_dom"/>
    <property type="match status" value="2"/>
</dbReference>
<evidence type="ECO:0000256" key="5">
    <source>
        <dbReference type="SAM" id="Coils"/>
    </source>
</evidence>
<feature type="compositionally biased region" description="Basic and acidic residues" evidence="6">
    <location>
        <begin position="1691"/>
        <end position="1701"/>
    </location>
</feature>
<dbReference type="SMART" id="SM00490">
    <property type="entry name" value="HELICc"/>
    <property type="match status" value="1"/>
</dbReference>
<dbReference type="InterPro" id="IPR001487">
    <property type="entry name" value="Bromodomain"/>
</dbReference>
<feature type="compositionally biased region" description="Gly residues" evidence="6">
    <location>
        <begin position="1"/>
        <end position="12"/>
    </location>
</feature>
<dbReference type="Pfam" id="PF00271">
    <property type="entry name" value="Helicase_C"/>
    <property type="match status" value="1"/>
</dbReference>
<dbReference type="SMART" id="SM00951">
    <property type="entry name" value="QLQ"/>
    <property type="match status" value="1"/>
</dbReference>
<feature type="compositionally biased region" description="Polar residues" evidence="6">
    <location>
        <begin position="341"/>
        <end position="355"/>
    </location>
</feature>
<gene>
    <name evidence="10" type="ORF">POTOM_008404</name>
</gene>
<feature type="compositionally biased region" description="Low complexity" evidence="6">
    <location>
        <begin position="2253"/>
        <end position="2269"/>
    </location>
</feature>
<feature type="region of interest" description="Disordered" evidence="6">
    <location>
        <begin position="277"/>
        <end position="446"/>
    </location>
</feature>
<dbReference type="SMART" id="SM00487">
    <property type="entry name" value="DEXDc"/>
    <property type="match status" value="1"/>
</dbReference>
<evidence type="ECO:0000256" key="1">
    <source>
        <dbReference type="ARBA" id="ARBA00004123"/>
    </source>
</evidence>
<dbReference type="InterPro" id="IPR000330">
    <property type="entry name" value="SNF2_N"/>
</dbReference>
<feature type="region of interest" description="Disordered" evidence="6">
    <location>
        <begin position="1"/>
        <end position="34"/>
    </location>
</feature>
<feature type="domain" description="QLQ" evidence="9">
    <location>
        <begin position="442"/>
        <end position="478"/>
    </location>
</feature>
<feature type="compositionally biased region" description="Polar residues" evidence="6">
    <location>
        <begin position="197"/>
        <end position="206"/>
    </location>
</feature>
<feature type="compositionally biased region" description="Low complexity" evidence="6">
    <location>
        <begin position="300"/>
        <end position="313"/>
    </location>
</feature>
<keyword evidence="11" id="KW-1185">Reference proteome</keyword>
<protein>
    <recommendedName>
        <fullName evidence="12">ATP-dependent helicase BRM</fullName>
    </recommendedName>
</protein>
<keyword evidence="4" id="KW-0539">Nucleus</keyword>
<reference evidence="10" key="1">
    <citation type="journal article" date="2020" name="bioRxiv">
        <title>Hybrid origin of Populus tomentosa Carr. identified through genome sequencing and phylogenomic analysis.</title>
        <authorList>
            <person name="An X."/>
            <person name="Gao K."/>
            <person name="Chen Z."/>
            <person name="Li J."/>
            <person name="Yang X."/>
            <person name="Yang X."/>
            <person name="Zhou J."/>
            <person name="Guo T."/>
            <person name="Zhao T."/>
            <person name="Huang S."/>
            <person name="Miao D."/>
            <person name="Khan W.U."/>
            <person name="Rao P."/>
            <person name="Ye M."/>
            <person name="Lei B."/>
            <person name="Liao W."/>
            <person name="Wang J."/>
            <person name="Ji L."/>
            <person name="Li Y."/>
            <person name="Guo B."/>
            <person name="Mustafa N.S."/>
            <person name="Li S."/>
            <person name="Yun Q."/>
            <person name="Keller S.R."/>
            <person name="Mao J."/>
            <person name="Zhang R."/>
            <person name="Strauss S.H."/>
        </authorList>
    </citation>
    <scope>NUCLEOTIDE SEQUENCE</scope>
    <source>
        <strain evidence="10">GM15</strain>
        <tissue evidence="10">Leaf</tissue>
    </source>
</reference>
<keyword evidence="3" id="KW-0804">Transcription</keyword>
<feature type="compositionally biased region" description="Polar residues" evidence="6">
    <location>
        <begin position="424"/>
        <end position="446"/>
    </location>
</feature>
<dbReference type="SMART" id="SM00297">
    <property type="entry name" value="BROMO"/>
    <property type="match status" value="1"/>
</dbReference>
<keyword evidence="3" id="KW-0805">Transcription regulation</keyword>
<accession>A0A8X8DCH7</accession>
<evidence type="ECO:0000256" key="3">
    <source>
        <dbReference type="ARBA" id="ARBA00023015"/>
    </source>
</evidence>
<feature type="compositionally biased region" description="Polar residues" evidence="6">
    <location>
        <begin position="277"/>
        <end position="289"/>
    </location>
</feature>
<feature type="compositionally biased region" description="Low complexity" evidence="6">
    <location>
        <begin position="329"/>
        <end position="340"/>
    </location>
</feature>
<dbReference type="CDD" id="cd18793">
    <property type="entry name" value="SF2_C_SNF"/>
    <property type="match status" value="1"/>
</dbReference>
<feature type="compositionally biased region" description="Polar residues" evidence="6">
    <location>
        <begin position="1929"/>
        <end position="1938"/>
    </location>
</feature>
<keyword evidence="5" id="KW-0175">Coiled coil</keyword>
<feature type="region of interest" description="Disordered" evidence="6">
    <location>
        <begin position="2176"/>
        <end position="2330"/>
    </location>
</feature>
<dbReference type="Pfam" id="PF08880">
    <property type="entry name" value="QLQ"/>
    <property type="match status" value="1"/>
</dbReference>
<evidence type="ECO:0000256" key="4">
    <source>
        <dbReference type="ARBA" id="ARBA00023242"/>
    </source>
</evidence>
<dbReference type="InterPro" id="IPR001650">
    <property type="entry name" value="Helicase_C-like"/>
</dbReference>
<keyword evidence="2" id="KW-0378">Hydrolase</keyword>
<feature type="coiled-coil region" evidence="5">
    <location>
        <begin position="718"/>
        <end position="782"/>
    </location>
</feature>
<comment type="subcellular location">
    <subcellularLocation>
        <location evidence="1">Nucleus</location>
    </subcellularLocation>
</comment>
<dbReference type="InterPro" id="IPR049730">
    <property type="entry name" value="SNF2/RAD54-like_C"/>
</dbReference>
<feature type="region of interest" description="Disordered" evidence="6">
    <location>
        <begin position="157"/>
        <end position="207"/>
    </location>
</feature>
<evidence type="ECO:0000256" key="6">
    <source>
        <dbReference type="SAM" id="MobiDB-lite"/>
    </source>
</evidence>
<feature type="compositionally biased region" description="Low complexity" evidence="6">
    <location>
        <begin position="13"/>
        <end position="34"/>
    </location>
</feature>
<evidence type="ECO:0000313" key="10">
    <source>
        <dbReference type="EMBL" id="KAG6786787.1"/>
    </source>
</evidence>
<feature type="region of interest" description="Disordered" evidence="6">
    <location>
        <begin position="565"/>
        <end position="634"/>
    </location>
</feature>
<name>A0A8X8DCH7_POPTO</name>
<feature type="compositionally biased region" description="Polar residues" evidence="6">
    <location>
        <begin position="390"/>
        <end position="416"/>
    </location>
</feature>
<organism evidence="10 11">
    <name type="scientific">Populus tomentosa</name>
    <name type="common">Chinese white poplar</name>
    <dbReference type="NCBI Taxonomy" id="118781"/>
    <lineage>
        <taxon>Eukaryota</taxon>
        <taxon>Viridiplantae</taxon>
        <taxon>Streptophyta</taxon>
        <taxon>Embryophyta</taxon>
        <taxon>Tracheophyta</taxon>
        <taxon>Spermatophyta</taxon>
        <taxon>Magnoliopsida</taxon>
        <taxon>eudicotyledons</taxon>
        <taxon>Gunneridae</taxon>
        <taxon>Pentapetalae</taxon>
        <taxon>rosids</taxon>
        <taxon>fabids</taxon>
        <taxon>Malpighiales</taxon>
        <taxon>Salicaceae</taxon>
        <taxon>Saliceae</taxon>
        <taxon>Populus</taxon>
    </lineage>
</organism>
<dbReference type="GO" id="GO:0006355">
    <property type="term" value="P:regulation of DNA-templated transcription"/>
    <property type="evidence" value="ECO:0007669"/>
    <property type="project" value="InterPro"/>
</dbReference>
<dbReference type="EMBL" id="JAAWWB010000003">
    <property type="protein sequence ID" value="KAG6786787.1"/>
    <property type="molecule type" value="Genomic_DNA"/>
</dbReference>
<feature type="compositionally biased region" description="Basic and acidic residues" evidence="6">
    <location>
        <begin position="1944"/>
        <end position="1953"/>
    </location>
</feature>
<feature type="region of interest" description="Disordered" evidence="6">
    <location>
        <begin position="491"/>
        <end position="519"/>
    </location>
</feature>
<feature type="compositionally biased region" description="Basic and acidic residues" evidence="6">
    <location>
        <begin position="500"/>
        <end position="519"/>
    </location>
</feature>
<feature type="compositionally biased region" description="Basic residues" evidence="6">
    <location>
        <begin position="1664"/>
        <end position="1674"/>
    </location>
</feature>
<dbReference type="PROSITE" id="PS51192">
    <property type="entry name" value="HELICASE_ATP_BIND_1"/>
    <property type="match status" value="1"/>
</dbReference>
<dbReference type="GO" id="GO:0005634">
    <property type="term" value="C:nucleus"/>
    <property type="evidence" value="ECO:0007669"/>
    <property type="project" value="UniProtKB-SubCell"/>
</dbReference>
<dbReference type="PROSITE" id="PS51666">
    <property type="entry name" value="QLQ"/>
    <property type="match status" value="1"/>
</dbReference>
<feature type="compositionally biased region" description="Basic and acidic residues" evidence="6">
    <location>
        <begin position="1852"/>
        <end position="1862"/>
    </location>
</feature>
<evidence type="ECO:0000259" key="7">
    <source>
        <dbReference type="PROSITE" id="PS51192"/>
    </source>
</evidence>
<dbReference type="InterPro" id="IPR014001">
    <property type="entry name" value="Helicase_ATP-bd"/>
</dbReference>
<feature type="compositionally biased region" description="Basic and acidic residues" evidence="6">
    <location>
        <begin position="1896"/>
        <end position="1909"/>
    </location>
</feature>
<dbReference type="InterPro" id="IPR014978">
    <property type="entry name" value="Gln-Leu-Gln_QLQ"/>
</dbReference>
<dbReference type="GO" id="GO:0048731">
    <property type="term" value="P:system development"/>
    <property type="evidence" value="ECO:0007669"/>
    <property type="project" value="UniProtKB-ARBA"/>
</dbReference>
<proteinExistence type="predicted"/>
<feature type="region of interest" description="Disordered" evidence="6">
    <location>
        <begin position="1896"/>
        <end position="1964"/>
    </location>
</feature>
<dbReference type="PROSITE" id="PS51194">
    <property type="entry name" value="HELICASE_CTER"/>
    <property type="match status" value="1"/>
</dbReference>
<feature type="compositionally biased region" description="Basic and acidic residues" evidence="6">
    <location>
        <begin position="2200"/>
        <end position="2213"/>
    </location>
</feature>
<feature type="compositionally biased region" description="Low complexity" evidence="6">
    <location>
        <begin position="157"/>
        <end position="170"/>
    </location>
</feature>
<feature type="domain" description="Helicase ATP-binding" evidence="7">
    <location>
        <begin position="995"/>
        <end position="1144"/>
    </location>
</feature>
<sequence length="2330" mass="261231">MQSGGGGGGGPSRVGPAGRAGSTSSAAASPSSSSSSAAVWNLQLGFDSVQQQQQQPRQALQQQLLRKPEGNEALLAYQAGALQGVTDGQNRNQGVEQQALNPMQQAYLQYAFQAAQQKSALAMQSQQQAKIGMLGPTAGKDQDIRMGNLKMQELMSMQAANQAQASSSKNSSDHFSRGEKQVEQGQHLASDQRNEQKSPLQPTATGQLMPANVTRPMQAPQTIQNMANNHLAMTAQLQAIQAWALERNIDLSQPANVNLMAQLIPFMQARMAAQLKANESNPGAQSSHLLVSKPQVASPSIASESSPRANSSSDVSGQSGTVKARQTVPSGPFGTTSSGGMVNNPSNLAMQQQGFHSRENQAPPRQTAVHGNGMPVNTGQGVDQILPSKNALNSPETSQARQFRQLNRSSPQSAGPSTEGGSGNRFSSQGGPAVQMAQQRTGFTKQQSHVLKAQILAFRRLKKGEGTLPQELLRAIAPPPLELQLQQQLLPAGGSNQDRPGGKIPEEQASHPESNDKDLQAMPSMNGQNVSKEEVFTGDEKAAVSTINMQKAPAVMKEPMPLVASGKEEQQTATFSIKSDQESEHGLQKAPVISDLASDRGKGVAPQFPASDATQAKKPAQVSTVPQTKDSGSTRKYHGPLFDFPFFTRKHDSVGSTGIVNTNNNLTLAYDVKDLLFEEGVEMLTRKRLENLKKINGLLAVNLERKRIRPDLVLRLQIEEKKLKLLDLQARLRDEVDQQQQEIMAMPDRLYRKFVRLCERQRMELTRQVQASQKAIREKQLKSIMQWRKKLLESHWAIRDSRTTRNRGVAKYHERMLREFSKRKDDDRNKRMEALKNNDVERYREMLLEQQTSISGDASERYAVLSSFLTQTEEYLHKLGGKITATKNQQEVEEAANAAAAAARLQGLSEEEVRAAAACTSEEVMIRNRFMEMNAPRDSSSVNKYYNLAHAVNERVIRQPSMLRTGTLRDYQLVATDLCVFVWSSPHQVGLQWMLSLYNNKLNGILADEMGLGKTVQVMALIAYLMEFKGNYGPHLIIVPNAVLVNWKSELHSWLPSVSCIYYVGGKDQRAKLFSQEVSAMKFNVLVTTYEFIMYDRTKLSKLDWKYIIIDEAQRMKDRESVLARDLDRYRCQRRLLLTGTPLQCIHVLVFPLHVVVGKQGKIPSIREPVTSADMFLFAHILIPGWMSSYILDKICEKNDLKELWSLLNLLLPEVFDNRKAFHDWFSKPFQREAPVHDGEDDWLETEKKVIIIHRLHQILEPFMLRRRVEDVEGSLPPKVSIVLRCRMSAIQSTIYDWIKSTGTIRVDPEDEKRRVQKNPAYQAKVYRTLNNRCMELRKTCNHPLLNYPYFNDLSKDFLVKSCGKLWVLDRILIKLQRTGHRVLLFSTMTKLLDILEEYLQWRRLVYRRIDGTTSLEDRESAIVDFNSPNSDCFIFLLSIRAAGRGLNLQSADTVVIYDPDPNPKNEEQAVARAHRIGQTREVKVIYMEAVVNKISSCQKEDELRSGGTVDLEDELVGKDRYMGSIESLIRNNIQQYKIDMADEVINAGRFDQRTTHEERRMTLETLLHDEERYQETLHDVPSLQEVNRMIARSEDEVELFDQMDEEFDWIEEMTRYDQVPKWLRASTKEVDATIAVLSKKPSKAILFADGMGMASGEMETERKRGRPKGKKSPNYKEIDEETGDYSEASSDERNGYSAHEEEGEIREFEDDESSDAVGAPPVNKDQSEDDGPACDGGYEYQQAVESTRNDHALDEAGSSGSSSDSQRMTRMISPVSPQKFGSLSALEARPGSLSKKLPDELEEGEIAVSGDSHLDHQQSGSWIHDRDEGEDEQVLQPKIKRKRSIRLRPRLTVERPEEKSSNDVQRGDSFLLPFQVDNKYQAQLKSDTEMKALVEPSGFKHDQSDSSRSRRNLPSRRIAKTSKLRASPKSSRLNLQSAPAEDAAEHSRESLDGKVPSTSGASTLGKMSDVIQRRCKNVISKFQRRIDKEGQQIVPLLADLWKRIENPGYISGAGTNLLDLRKIEQRVDRLEYSGVMELVFDVQFMLKGAMQFYGFSHEFNFLSIIPLKEKTERLEATVLAKSLSFGYAYLIEFSPNSLGQTSKSFRISRDVYTMQVRTEARKVHDLFFDILKIAFPDTDFREARDTFSFSGPSSTSISAPSPKQAALGLIKRHKSINDVEPDSGTTHKPMQRGSIPTGDDTRRVHVPQKETRLGSGSGSSREQYPQDDSPLHPGELVICKKKRKDRDKSVVRSRTGSSGPVSPPSMGRNITSPILSSIPKDARLNQQNTHQQGWVNQPQPTNGGAGSVGWANPVKRLRTDAGKRRPSHL</sequence>
<evidence type="ECO:0000259" key="9">
    <source>
        <dbReference type="PROSITE" id="PS51666"/>
    </source>
</evidence>
<feature type="compositionally biased region" description="Basic residues" evidence="6">
    <location>
        <begin position="1910"/>
        <end position="1924"/>
    </location>
</feature>
<feature type="domain" description="Helicase C-terminal" evidence="8">
    <location>
        <begin position="1368"/>
        <end position="1545"/>
    </location>
</feature>
<comment type="caution">
    <text evidence="10">The sequence shown here is derived from an EMBL/GenBank/DDBJ whole genome shotgun (WGS) entry which is preliminary data.</text>
</comment>
<dbReference type="FunFam" id="3.40.50.300:FF:000762">
    <property type="entry name" value="ATP-dependent helicase BRM"/>
    <property type="match status" value="1"/>
</dbReference>
<evidence type="ECO:0000256" key="2">
    <source>
        <dbReference type="ARBA" id="ARBA00022801"/>
    </source>
</evidence>
<evidence type="ECO:0008006" key="12">
    <source>
        <dbReference type="Google" id="ProtNLM"/>
    </source>
</evidence>
<dbReference type="GO" id="GO:0016787">
    <property type="term" value="F:hydrolase activity"/>
    <property type="evidence" value="ECO:0007669"/>
    <property type="project" value="UniProtKB-KW"/>
</dbReference>
<dbReference type="OrthoDB" id="6017at2759"/>
<feature type="compositionally biased region" description="Acidic residues" evidence="6">
    <location>
        <begin position="1702"/>
        <end position="1715"/>
    </location>
</feature>
<feature type="compositionally biased region" description="Basic residues" evidence="6">
    <location>
        <begin position="1839"/>
        <end position="1850"/>
    </location>
</feature>
<dbReference type="Proteomes" id="UP000886885">
    <property type="component" value="Chromosome 2A"/>
</dbReference>
<feature type="compositionally biased region" description="Polar residues" evidence="6">
    <location>
        <begin position="2285"/>
        <end position="2303"/>
    </location>
</feature>
<feature type="compositionally biased region" description="Basic and acidic residues" evidence="6">
    <location>
        <begin position="171"/>
        <end position="182"/>
    </location>
</feature>
<feature type="region of interest" description="Disordered" evidence="6">
    <location>
        <begin position="1656"/>
        <end position="1867"/>
    </location>
</feature>